<dbReference type="InterPro" id="IPR036236">
    <property type="entry name" value="Znf_C2H2_sf"/>
</dbReference>
<name>A0A074Z0X6_AURSE</name>
<feature type="domain" description="C2H2-type" evidence="6">
    <location>
        <begin position="322"/>
        <end position="347"/>
    </location>
</feature>
<feature type="compositionally biased region" description="Polar residues" evidence="5">
    <location>
        <begin position="193"/>
        <end position="203"/>
    </location>
</feature>
<feature type="region of interest" description="Disordered" evidence="5">
    <location>
        <begin position="420"/>
        <end position="445"/>
    </location>
</feature>
<dbReference type="PANTHER" id="PTHR19818">
    <property type="entry name" value="ZINC FINGER PROTEIN ZIC AND GLI"/>
    <property type="match status" value="1"/>
</dbReference>
<dbReference type="PANTHER" id="PTHR19818:SF139">
    <property type="entry name" value="PAIR-RULE PROTEIN ODD-PAIRED"/>
    <property type="match status" value="1"/>
</dbReference>
<evidence type="ECO:0000256" key="4">
    <source>
        <dbReference type="ARBA" id="ARBA00022833"/>
    </source>
</evidence>
<dbReference type="EMBL" id="KL584769">
    <property type="protein sequence ID" value="KEQ92761.1"/>
    <property type="molecule type" value="Genomic_DNA"/>
</dbReference>
<feature type="region of interest" description="Disordered" evidence="5">
    <location>
        <begin position="52"/>
        <end position="79"/>
    </location>
</feature>
<evidence type="ECO:0000256" key="3">
    <source>
        <dbReference type="ARBA" id="ARBA00022771"/>
    </source>
</evidence>
<keyword evidence="8" id="KW-1185">Reference proteome</keyword>
<accession>A0A074Z0X6</accession>
<evidence type="ECO:0000256" key="2">
    <source>
        <dbReference type="ARBA" id="ARBA00022737"/>
    </source>
</evidence>
<keyword evidence="3" id="KW-0863">Zinc-finger</keyword>
<dbReference type="Proteomes" id="UP000030641">
    <property type="component" value="Unassembled WGS sequence"/>
</dbReference>
<dbReference type="GO" id="GO:0008270">
    <property type="term" value="F:zinc ion binding"/>
    <property type="evidence" value="ECO:0007669"/>
    <property type="project" value="UniProtKB-KW"/>
</dbReference>
<feature type="compositionally biased region" description="Low complexity" evidence="5">
    <location>
        <begin position="256"/>
        <end position="268"/>
    </location>
</feature>
<feature type="region of interest" description="Disordered" evidence="5">
    <location>
        <begin position="102"/>
        <end position="144"/>
    </location>
</feature>
<dbReference type="InterPro" id="IPR013087">
    <property type="entry name" value="Znf_C2H2_type"/>
</dbReference>
<proteinExistence type="predicted"/>
<dbReference type="GO" id="GO:0005634">
    <property type="term" value="C:nucleus"/>
    <property type="evidence" value="ECO:0007669"/>
    <property type="project" value="UniProtKB-ARBA"/>
</dbReference>
<dbReference type="AlphaFoldDB" id="A0A074Z0X6"/>
<feature type="compositionally biased region" description="Basic and acidic residues" evidence="5">
    <location>
        <begin position="64"/>
        <end position="74"/>
    </location>
</feature>
<dbReference type="HOGENOM" id="CLU_615347_0_0_1"/>
<organism evidence="7 8">
    <name type="scientific">Aureobasidium subglaciale (strain EXF-2481)</name>
    <name type="common">Aureobasidium pullulans var. subglaciale</name>
    <dbReference type="NCBI Taxonomy" id="1043005"/>
    <lineage>
        <taxon>Eukaryota</taxon>
        <taxon>Fungi</taxon>
        <taxon>Dikarya</taxon>
        <taxon>Ascomycota</taxon>
        <taxon>Pezizomycotina</taxon>
        <taxon>Dothideomycetes</taxon>
        <taxon>Dothideomycetidae</taxon>
        <taxon>Dothideales</taxon>
        <taxon>Saccotheciaceae</taxon>
        <taxon>Aureobasidium</taxon>
    </lineage>
</organism>
<feature type="compositionally biased region" description="Basic residues" evidence="5">
    <location>
        <begin position="436"/>
        <end position="445"/>
    </location>
</feature>
<dbReference type="SMART" id="SM00355">
    <property type="entry name" value="ZnF_C2H2"/>
    <property type="match status" value="3"/>
</dbReference>
<feature type="compositionally biased region" description="Polar residues" evidence="5">
    <location>
        <begin position="269"/>
        <end position="314"/>
    </location>
</feature>
<feature type="domain" description="C2H2-type" evidence="6">
    <location>
        <begin position="353"/>
        <end position="382"/>
    </location>
</feature>
<evidence type="ECO:0000256" key="5">
    <source>
        <dbReference type="SAM" id="MobiDB-lite"/>
    </source>
</evidence>
<dbReference type="GeneID" id="25371255"/>
<dbReference type="OrthoDB" id="6077919at2759"/>
<feature type="region of interest" description="Disordered" evidence="5">
    <location>
        <begin position="185"/>
        <end position="314"/>
    </location>
</feature>
<dbReference type="Gene3D" id="3.30.160.60">
    <property type="entry name" value="Classic Zinc Finger"/>
    <property type="match status" value="2"/>
</dbReference>
<dbReference type="RefSeq" id="XP_013341112.1">
    <property type="nucleotide sequence ID" value="XM_013485658.1"/>
</dbReference>
<evidence type="ECO:0000313" key="7">
    <source>
        <dbReference type="EMBL" id="KEQ92761.1"/>
    </source>
</evidence>
<keyword evidence="1" id="KW-0479">Metal-binding</keyword>
<sequence length="445" mass="48770">MNVHEEDFAHSIPSKKVNSLAGFDHGFADRSVVPPDQRPPALGYMPLPEPRAELSHSASQDPYHFADRRSDRPMNGRNLNLRTMTNTASMPEYNTYLERDHTGSPLQRAHSVHSTGHLPPGMYPPLRPEGPTEQTVSSPQTDRRLPSFHQLSKIADSGPETGDTRATGLPNLATYTGQIIPQTATASHHHFAPSQQSSPSTNLMMLGHPSPTNTRNDGHEAYAPSHSPASFSAPNNNFDHRRKSAQHNRPPPFIPTMTSSSMGTGSSMETVPSLQSQHSSEGPGYSTNHTTPMGSANSSLDGTTKSSGVPRLHNSTSAPSGFLCEYPGCSAPPFQTQYLLNSHANVHSSSRPHYCPVKGCPRGEGGKGFKRKNEMIRHGLVHDSPGYVCPFCPLREHRYPRPDNLQRHVRVHHVDKDKDDPLLREVLAQRPEGGGRGRRRRAGPT</sequence>
<dbReference type="InterPro" id="IPR050329">
    <property type="entry name" value="GLI_C2H2-zinc-finger"/>
</dbReference>
<evidence type="ECO:0000259" key="6">
    <source>
        <dbReference type="SMART" id="SM00355"/>
    </source>
</evidence>
<evidence type="ECO:0000256" key="1">
    <source>
        <dbReference type="ARBA" id="ARBA00022723"/>
    </source>
</evidence>
<dbReference type="STRING" id="1043005.A0A074Z0X6"/>
<protein>
    <recommendedName>
        <fullName evidence="6">C2H2-type domain-containing protein</fullName>
    </recommendedName>
</protein>
<reference evidence="7 8" key="1">
    <citation type="journal article" date="2014" name="BMC Genomics">
        <title>Genome sequencing of four Aureobasidium pullulans varieties: biotechnological potential, stress tolerance, and description of new species.</title>
        <authorList>
            <person name="Gostin Ar C."/>
            <person name="Ohm R.A."/>
            <person name="Kogej T."/>
            <person name="Sonjak S."/>
            <person name="Turk M."/>
            <person name="Zajc J."/>
            <person name="Zalar P."/>
            <person name="Grube M."/>
            <person name="Sun H."/>
            <person name="Han J."/>
            <person name="Sharma A."/>
            <person name="Chiniquy J."/>
            <person name="Ngan C.Y."/>
            <person name="Lipzen A."/>
            <person name="Barry K."/>
            <person name="Grigoriev I.V."/>
            <person name="Gunde-Cimerman N."/>
        </authorList>
    </citation>
    <scope>NUCLEOTIDE SEQUENCE [LARGE SCALE GENOMIC DNA]</scope>
    <source>
        <strain evidence="7 8">EXF-2481</strain>
    </source>
</reference>
<keyword evidence="2" id="KW-0677">Repeat</keyword>
<dbReference type="GO" id="GO:0045944">
    <property type="term" value="P:positive regulation of transcription by RNA polymerase II"/>
    <property type="evidence" value="ECO:0007669"/>
    <property type="project" value="UniProtKB-ARBA"/>
</dbReference>
<dbReference type="GO" id="GO:0000981">
    <property type="term" value="F:DNA-binding transcription factor activity, RNA polymerase II-specific"/>
    <property type="evidence" value="ECO:0007669"/>
    <property type="project" value="TreeGrafter"/>
</dbReference>
<feature type="compositionally biased region" description="Low complexity" evidence="5">
    <location>
        <begin position="223"/>
        <end position="237"/>
    </location>
</feature>
<gene>
    <name evidence="7" type="ORF">AUEXF2481DRAFT_7495</name>
</gene>
<evidence type="ECO:0000313" key="8">
    <source>
        <dbReference type="Proteomes" id="UP000030641"/>
    </source>
</evidence>
<keyword evidence="4" id="KW-0862">Zinc</keyword>
<dbReference type="InParanoid" id="A0A074Z0X6"/>
<feature type="domain" description="C2H2-type" evidence="6">
    <location>
        <begin position="387"/>
        <end position="412"/>
    </location>
</feature>
<dbReference type="SUPFAM" id="SSF57667">
    <property type="entry name" value="beta-beta-alpha zinc fingers"/>
    <property type="match status" value="1"/>
</dbReference>
<dbReference type="GO" id="GO:0000978">
    <property type="term" value="F:RNA polymerase II cis-regulatory region sequence-specific DNA binding"/>
    <property type="evidence" value="ECO:0007669"/>
    <property type="project" value="TreeGrafter"/>
</dbReference>